<dbReference type="InterPro" id="IPR036291">
    <property type="entry name" value="NAD(P)-bd_dom_sf"/>
</dbReference>
<gene>
    <name evidence="3" type="ORF">GLAREA_08105</name>
</gene>
<dbReference type="AlphaFoldDB" id="S3CG80"/>
<dbReference type="GeneID" id="19467155"/>
<evidence type="ECO:0000313" key="3">
    <source>
        <dbReference type="EMBL" id="EPE24254.1"/>
    </source>
</evidence>
<evidence type="ECO:0000256" key="1">
    <source>
        <dbReference type="ARBA" id="ARBA00006484"/>
    </source>
</evidence>
<keyword evidence="2" id="KW-0521">NADP</keyword>
<dbReference type="GO" id="GO:0009688">
    <property type="term" value="P:abscisic acid biosynthetic process"/>
    <property type="evidence" value="ECO:0007669"/>
    <property type="project" value="UniProtKB-ARBA"/>
</dbReference>
<dbReference type="EMBL" id="KE145373">
    <property type="protein sequence ID" value="EPE24254.1"/>
    <property type="molecule type" value="Genomic_DNA"/>
</dbReference>
<sequence>MSFLLKGSAFITGAASGIGKASAFALAKNGIERLSLTDISRTNLTETTKELQDQYPKLEILSQELDVCDEDAVSSSILATTKKFNRLDIAINVAGIGANGAPTADQSFADWAKVIDVNLHGVWRCQKSQIKVMLTQENLGPRTGRGAIINIASMYGLIAPPSNLHASPYTASKHGVIGLTKSDANNYASKGIRINALCPGYVRTPLLMESERLGYMDEAVKWTPMGRMAETEEIGDCVVFLAGRGASFMSGSCLVADGGYTVS</sequence>
<dbReference type="GO" id="GO:0016616">
    <property type="term" value="F:oxidoreductase activity, acting on the CH-OH group of donors, NAD or NADP as acceptor"/>
    <property type="evidence" value="ECO:0007669"/>
    <property type="project" value="TreeGrafter"/>
</dbReference>
<dbReference type="OrthoDB" id="5840532at2759"/>
<dbReference type="CDD" id="cd05233">
    <property type="entry name" value="SDR_c"/>
    <property type="match status" value="1"/>
</dbReference>
<dbReference type="eggNOG" id="KOG1200">
    <property type="taxonomic scope" value="Eukaryota"/>
</dbReference>
<dbReference type="KEGG" id="glz:GLAREA_08105"/>
<dbReference type="PANTHER" id="PTHR42760:SF124">
    <property type="entry name" value="SHORT-CHAIN DEHYDROGENASE_REDUCTASE"/>
    <property type="match status" value="1"/>
</dbReference>
<dbReference type="RefSeq" id="XP_008088342.1">
    <property type="nucleotide sequence ID" value="XM_008090151.1"/>
</dbReference>
<dbReference type="HOGENOM" id="CLU_010194_1_0_1"/>
<name>S3CG80_GLAL2</name>
<proteinExistence type="inferred from homology"/>
<protein>
    <submittedName>
        <fullName evidence="3">NAD(P)-binding Rossmann-fold containing protein</fullName>
    </submittedName>
</protein>
<dbReference type="PRINTS" id="PR00081">
    <property type="entry name" value="GDHRDH"/>
</dbReference>
<evidence type="ECO:0000313" key="4">
    <source>
        <dbReference type="Proteomes" id="UP000016922"/>
    </source>
</evidence>
<accession>S3CG80</accession>
<dbReference type="Proteomes" id="UP000016922">
    <property type="component" value="Unassembled WGS sequence"/>
</dbReference>
<dbReference type="Gene3D" id="3.40.50.720">
    <property type="entry name" value="NAD(P)-binding Rossmann-like Domain"/>
    <property type="match status" value="1"/>
</dbReference>
<dbReference type="SUPFAM" id="SSF51735">
    <property type="entry name" value="NAD(P)-binding Rossmann-fold domains"/>
    <property type="match status" value="1"/>
</dbReference>
<dbReference type="STRING" id="1116229.S3CG80"/>
<keyword evidence="4" id="KW-1185">Reference proteome</keyword>
<dbReference type="PRINTS" id="PR00080">
    <property type="entry name" value="SDRFAMILY"/>
</dbReference>
<comment type="similarity">
    <text evidence="1">Belongs to the short-chain dehydrogenases/reductases (SDR) family.</text>
</comment>
<dbReference type="FunFam" id="3.40.50.720:FF:000084">
    <property type="entry name" value="Short-chain dehydrogenase reductase"/>
    <property type="match status" value="1"/>
</dbReference>
<reference evidence="3 4" key="1">
    <citation type="journal article" date="2013" name="BMC Genomics">
        <title>Genomics-driven discovery of the pneumocandin biosynthetic gene cluster in the fungus Glarea lozoyensis.</title>
        <authorList>
            <person name="Chen L."/>
            <person name="Yue Q."/>
            <person name="Zhang X."/>
            <person name="Xiang M."/>
            <person name="Wang C."/>
            <person name="Li S."/>
            <person name="Che Y."/>
            <person name="Ortiz-Lopez F.J."/>
            <person name="Bills G.F."/>
            <person name="Liu X."/>
            <person name="An Z."/>
        </authorList>
    </citation>
    <scope>NUCLEOTIDE SEQUENCE [LARGE SCALE GENOMIC DNA]</scope>
    <source>
        <strain evidence="4">ATCC 20868 / MF5171</strain>
    </source>
</reference>
<organism evidence="3 4">
    <name type="scientific">Glarea lozoyensis (strain ATCC 20868 / MF5171)</name>
    <dbReference type="NCBI Taxonomy" id="1116229"/>
    <lineage>
        <taxon>Eukaryota</taxon>
        <taxon>Fungi</taxon>
        <taxon>Dikarya</taxon>
        <taxon>Ascomycota</taxon>
        <taxon>Pezizomycotina</taxon>
        <taxon>Leotiomycetes</taxon>
        <taxon>Helotiales</taxon>
        <taxon>Helotiaceae</taxon>
        <taxon>Glarea</taxon>
    </lineage>
</organism>
<evidence type="ECO:0000256" key="2">
    <source>
        <dbReference type="ARBA" id="ARBA00022857"/>
    </source>
</evidence>
<dbReference type="Pfam" id="PF13561">
    <property type="entry name" value="adh_short_C2"/>
    <property type="match status" value="1"/>
</dbReference>
<dbReference type="OMA" id="PMKHRER"/>
<dbReference type="PANTHER" id="PTHR42760">
    <property type="entry name" value="SHORT-CHAIN DEHYDROGENASES/REDUCTASES FAMILY MEMBER"/>
    <property type="match status" value="1"/>
</dbReference>
<dbReference type="InterPro" id="IPR002347">
    <property type="entry name" value="SDR_fam"/>
</dbReference>